<reference evidence="1 2" key="1">
    <citation type="submission" date="2013-12" db="EMBL/GenBank/DDBJ databases">
        <title>Genome and proteome characterization of Caldibacillus debilis GB1 derived from a cellulolytic aero-tolerant co-culture.</title>
        <authorList>
            <person name="Wushke S.T."/>
            <person name="Zhang X."/>
            <person name="Fristensky B."/>
            <person name="Wilkins J.A."/>
            <person name="Levin D.B."/>
            <person name="Sparling R."/>
        </authorList>
    </citation>
    <scope>NUCLEOTIDE SEQUENCE [LARGE SCALE GENOMIC DNA]</scope>
    <source>
        <strain evidence="1 2">GB1</strain>
    </source>
</reference>
<evidence type="ECO:0000313" key="2">
    <source>
        <dbReference type="Proteomes" id="UP000286235"/>
    </source>
</evidence>
<gene>
    <name evidence="1" type="ORF">Cdeb_01196</name>
</gene>
<accession>A0A420VDV4</accession>
<proteinExistence type="predicted"/>
<name>A0A420VDV4_9BACI</name>
<organism evidence="1 2">
    <name type="scientific">Caldibacillus debilis GB1</name>
    <dbReference type="NCBI Taxonomy" id="1339248"/>
    <lineage>
        <taxon>Bacteria</taxon>
        <taxon>Bacillati</taxon>
        <taxon>Bacillota</taxon>
        <taxon>Bacilli</taxon>
        <taxon>Bacillales</taxon>
        <taxon>Bacillaceae</taxon>
        <taxon>Caldibacillus</taxon>
    </lineage>
</organism>
<dbReference type="EMBL" id="AZRV01000035">
    <property type="protein sequence ID" value="RKO61725.1"/>
    <property type="molecule type" value="Genomic_DNA"/>
</dbReference>
<evidence type="ECO:0000313" key="1">
    <source>
        <dbReference type="EMBL" id="RKO61725.1"/>
    </source>
</evidence>
<dbReference type="AlphaFoldDB" id="A0A420VDV4"/>
<sequence>MSKNVLQEYSSLREAIESLKTFMKKKDENNHRHRQWYQQNMPEGIKSETMEEENWNDKFYLVYRNDGYDDTFYIFESEYDVEQWLEEKWADWEIWDYDDPNTFLKETLVVWEFHRNICKEKWAILYGDSKHFMDGWSRRRISVSLEFSPSFSLN</sequence>
<protein>
    <submittedName>
        <fullName evidence="1">Uncharacterized protein</fullName>
    </submittedName>
</protein>
<keyword evidence="2" id="KW-1185">Reference proteome</keyword>
<comment type="caution">
    <text evidence="1">The sequence shown here is derived from an EMBL/GenBank/DDBJ whole genome shotgun (WGS) entry which is preliminary data.</text>
</comment>
<dbReference type="Proteomes" id="UP000286235">
    <property type="component" value="Unassembled WGS sequence"/>
</dbReference>
<dbReference type="RefSeq" id="WP_120669083.1">
    <property type="nucleotide sequence ID" value="NZ_AZRV01000035.1"/>
</dbReference>